<feature type="region of interest" description="Disordered" evidence="1">
    <location>
        <begin position="35"/>
        <end position="157"/>
    </location>
</feature>
<evidence type="ECO:0000313" key="3">
    <source>
        <dbReference type="Proteomes" id="UP001066276"/>
    </source>
</evidence>
<reference evidence="2" key="1">
    <citation type="journal article" date="2022" name="bioRxiv">
        <title>Sequencing and chromosome-scale assembly of the giantPleurodeles waltlgenome.</title>
        <authorList>
            <person name="Brown T."/>
            <person name="Elewa A."/>
            <person name="Iarovenko S."/>
            <person name="Subramanian E."/>
            <person name="Araus A.J."/>
            <person name="Petzold A."/>
            <person name="Susuki M."/>
            <person name="Suzuki K.-i.T."/>
            <person name="Hayashi T."/>
            <person name="Toyoda A."/>
            <person name="Oliveira C."/>
            <person name="Osipova E."/>
            <person name="Leigh N.D."/>
            <person name="Simon A."/>
            <person name="Yun M.H."/>
        </authorList>
    </citation>
    <scope>NUCLEOTIDE SEQUENCE</scope>
    <source>
        <strain evidence="2">20211129_DDA</strain>
        <tissue evidence="2">Liver</tissue>
    </source>
</reference>
<proteinExistence type="predicted"/>
<evidence type="ECO:0000313" key="2">
    <source>
        <dbReference type="EMBL" id="KAJ1098878.1"/>
    </source>
</evidence>
<feature type="compositionally biased region" description="Low complexity" evidence="1">
    <location>
        <begin position="145"/>
        <end position="157"/>
    </location>
</feature>
<dbReference type="EMBL" id="JANPWB010000014">
    <property type="protein sequence ID" value="KAJ1098878.1"/>
    <property type="molecule type" value="Genomic_DNA"/>
</dbReference>
<dbReference type="AlphaFoldDB" id="A0AAV7MCQ0"/>
<gene>
    <name evidence="2" type="ORF">NDU88_003985</name>
</gene>
<evidence type="ECO:0000256" key="1">
    <source>
        <dbReference type="SAM" id="MobiDB-lite"/>
    </source>
</evidence>
<feature type="compositionally biased region" description="Gly residues" evidence="1">
    <location>
        <begin position="125"/>
        <end position="134"/>
    </location>
</feature>
<name>A0AAV7MCQ0_PLEWA</name>
<comment type="caution">
    <text evidence="2">The sequence shown here is derived from an EMBL/GenBank/DDBJ whole genome shotgun (WGS) entry which is preliminary data.</text>
</comment>
<protein>
    <submittedName>
        <fullName evidence="2">Uncharacterized protein</fullName>
    </submittedName>
</protein>
<accession>A0AAV7MCQ0</accession>
<sequence length="190" mass="19295">MPSCRLMGTHVGRLGLTYTAVSGAAFPSSATWTQGDPCYGAPERGGAPRFVGGPRCSPGSTGETGGERSRGHGGGVLPAEGEEAGEWGGSWEEREVGPGYPGRVAASLKGQPRPLGARRPRGASNGNGRGGEGNPAGPRQRRQPGRPQAGRSHVEGGQVLVKAVGAVGLGCRVRGGLQGSKGQQAWQPQP</sequence>
<organism evidence="2 3">
    <name type="scientific">Pleurodeles waltl</name>
    <name type="common">Iberian ribbed newt</name>
    <dbReference type="NCBI Taxonomy" id="8319"/>
    <lineage>
        <taxon>Eukaryota</taxon>
        <taxon>Metazoa</taxon>
        <taxon>Chordata</taxon>
        <taxon>Craniata</taxon>
        <taxon>Vertebrata</taxon>
        <taxon>Euteleostomi</taxon>
        <taxon>Amphibia</taxon>
        <taxon>Batrachia</taxon>
        <taxon>Caudata</taxon>
        <taxon>Salamandroidea</taxon>
        <taxon>Salamandridae</taxon>
        <taxon>Pleurodelinae</taxon>
        <taxon>Pleurodeles</taxon>
    </lineage>
</organism>
<dbReference type="Proteomes" id="UP001066276">
    <property type="component" value="Chromosome 10"/>
</dbReference>
<keyword evidence="3" id="KW-1185">Reference proteome</keyword>